<keyword evidence="1" id="KW-0812">Transmembrane</keyword>
<dbReference type="KEGG" id="amus:LMH87_010020"/>
<keyword evidence="1" id="KW-0472">Membrane</keyword>
<dbReference type="RefSeq" id="XP_056054194.1">
    <property type="nucleotide sequence ID" value="XM_056197112.1"/>
</dbReference>
<dbReference type="EMBL" id="JAJHUN010000008">
    <property type="protein sequence ID" value="KAJ4153536.1"/>
    <property type="molecule type" value="Genomic_DNA"/>
</dbReference>
<sequence>MFSRYTFPLTITRAIYGPHLFTTQFTLQTRLGPSESLRMPPPRARQPVVAGRPRSVTRMCLFAAALACSTAYYWMPMKLACRQKHDPLVLTMQLLVVMLEACLCYCLVSASRAYSDITDLIDDAFLNTTPGHVFLGLLALCAWTLGASSVSLMVLFVTGKTRGTRHDPPPPEVSGMGRAERMVRIAAPFALVYAACWLFCLASVGLLEIAPPRRRPNGDLTWGDLLRRPAVAGAVLFIVMASRLGGRVVGDIPS</sequence>
<gene>
    <name evidence="2" type="ORF">LMH87_010020</name>
</gene>
<dbReference type="GeneID" id="80897179"/>
<evidence type="ECO:0000313" key="3">
    <source>
        <dbReference type="Proteomes" id="UP001144673"/>
    </source>
</evidence>
<accession>A0A9W8UMT4</accession>
<keyword evidence="1" id="KW-1133">Transmembrane helix</keyword>
<dbReference type="Proteomes" id="UP001144673">
    <property type="component" value="Chromosome 5"/>
</dbReference>
<feature type="transmembrane region" description="Helical" evidence="1">
    <location>
        <begin position="134"/>
        <end position="157"/>
    </location>
</feature>
<name>A0A9W8UMT4_AKAMU</name>
<feature type="transmembrane region" description="Helical" evidence="1">
    <location>
        <begin position="185"/>
        <end position="210"/>
    </location>
</feature>
<dbReference type="AlphaFoldDB" id="A0A9W8UMT4"/>
<feature type="transmembrane region" description="Helical" evidence="1">
    <location>
        <begin position="87"/>
        <end position="114"/>
    </location>
</feature>
<feature type="transmembrane region" description="Helical" evidence="1">
    <location>
        <begin position="56"/>
        <end position="75"/>
    </location>
</feature>
<protein>
    <submittedName>
        <fullName evidence="2">Uncharacterized protein</fullName>
    </submittedName>
</protein>
<reference evidence="2" key="1">
    <citation type="journal article" date="2023" name="Access Microbiol">
        <title>De-novo genome assembly for Akanthomyces muscarius, a biocontrol agent of insect agricultural pests.</title>
        <authorList>
            <person name="Erdos Z."/>
            <person name="Studholme D.J."/>
            <person name="Raymond B."/>
            <person name="Sharma M."/>
        </authorList>
    </citation>
    <scope>NUCLEOTIDE SEQUENCE</scope>
    <source>
        <strain evidence="2">Ve6</strain>
    </source>
</reference>
<proteinExistence type="predicted"/>
<organism evidence="2 3">
    <name type="scientific">Akanthomyces muscarius</name>
    <name type="common">Entomopathogenic fungus</name>
    <name type="synonym">Lecanicillium muscarium</name>
    <dbReference type="NCBI Taxonomy" id="2231603"/>
    <lineage>
        <taxon>Eukaryota</taxon>
        <taxon>Fungi</taxon>
        <taxon>Dikarya</taxon>
        <taxon>Ascomycota</taxon>
        <taxon>Pezizomycotina</taxon>
        <taxon>Sordariomycetes</taxon>
        <taxon>Hypocreomycetidae</taxon>
        <taxon>Hypocreales</taxon>
        <taxon>Cordycipitaceae</taxon>
        <taxon>Akanthomyces</taxon>
    </lineage>
</organism>
<evidence type="ECO:0000313" key="2">
    <source>
        <dbReference type="EMBL" id="KAJ4153536.1"/>
    </source>
</evidence>
<comment type="caution">
    <text evidence="2">The sequence shown here is derived from an EMBL/GenBank/DDBJ whole genome shotgun (WGS) entry which is preliminary data.</text>
</comment>
<evidence type="ECO:0000256" key="1">
    <source>
        <dbReference type="SAM" id="Phobius"/>
    </source>
</evidence>
<keyword evidence="3" id="KW-1185">Reference proteome</keyword>